<dbReference type="InterPro" id="IPR036890">
    <property type="entry name" value="HATPase_C_sf"/>
</dbReference>
<dbReference type="GO" id="GO:0005524">
    <property type="term" value="F:ATP binding"/>
    <property type="evidence" value="ECO:0007669"/>
    <property type="project" value="UniProtKB-KW"/>
</dbReference>
<dbReference type="SUPFAM" id="SSF55874">
    <property type="entry name" value="ATPase domain of HSP90 chaperone/DNA topoisomerase II/histidine kinase"/>
    <property type="match status" value="1"/>
</dbReference>
<feature type="modified residue" description="4-aspartylphosphate" evidence="9">
    <location>
        <position position="747"/>
    </location>
</feature>
<dbReference type="GO" id="GO:0000155">
    <property type="term" value="F:phosphorelay sensor kinase activity"/>
    <property type="evidence" value="ECO:0007669"/>
    <property type="project" value="InterPro"/>
</dbReference>
<evidence type="ECO:0000256" key="8">
    <source>
        <dbReference type="ARBA" id="ARBA00023012"/>
    </source>
</evidence>
<dbReference type="Gene3D" id="3.40.50.2300">
    <property type="match status" value="1"/>
</dbReference>
<keyword evidence="6" id="KW-0418">Kinase</keyword>
<dbReference type="SUPFAM" id="SSF55781">
    <property type="entry name" value="GAF domain-like"/>
    <property type="match status" value="1"/>
</dbReference>
<comment type="caution">
    <text evidence="14">The sequence shown here is derived from an EMBL/GenBank/DDBJ whole genome shotgun (WGS) entry which is preliminary data.</text>
</comment>
<dbReference type="Pfam" id="PF00989">
    <property type="entry name" value="PAS"/>
    <property type="match status" value="1"/>
</dbReference>
<dbReference type="PROSITE" id="PS50110">
    <property type="entry name" value="RESPONSE_REGULATORY"/>
    <property type="match status" value="1"/>
</dbReference>
<evidence type="ECO:0000256" key="4">
    <source>
        <dbReference type="ARBA" id="ARBA00022679"/>
    </source>
</evidence>
<dbReference type="InterPro" id="IPR000700">
    <property type="entry name" value="PAS-assoc_C"/>
</dbReference>
<dbReference type="SMART" id="SM00448">
    <property type="entry name" value="REC"/>
    <property type="match status" value="1"/>
</dbReference>
<dbReference type="InterPro" id="IPR035965">
    <property type="entry name" value="PAS-like_dom_sf"/>
</dbReference>
<feature type="domain" description="Histidine kinase" evidence="10">
    <location>
        <begin position="453"/>
        <end position="676"/>
    </location>
</feature>
<dbReference type="SUPFAM" id="SSF47384">
    <property type="entry name" value="Homodimeric domain of signal transducing histidine kinase"/>
    <property type="match status" value="1"/>
</dbReference>
<evidence type="ECO:0000256" key="6">
    <source>
        <dbReference type="ARBA" id="ARBA00022777"/>
    </source>
</evidence>
<dbReference type="InterPro" id="IPR001610">
    <property type="entry name" value="PAC"/>
</dbReference>
<dbReference type="InterPro" id="IPR001789">
    <property type="entry name" value="Sig_transdc_resp-reg_receiver"/>
</dbReference>
<dbReference type="OrthoDB" id="9783713at2"/>
<dbReference type="SMART" id="SM00387">
    <property type="entry name" value="HATPase_c"/>
    <property type="match status" value="1"/>
</dbReference>
<dbReference type="SUPFAM" id="SSF52172">
    <property type="entry name" value="CheY-like"/>
    <property type="match status" value="1"/>
</dbReference>
<evidence type="ECO:0000259" key="10">
    <source>
        <dbReference type="PROSITE" id="PS50109"/>
    </source>
</evidence>
<feature type="domain" description="PAS" evidence="12">
    <location>
        <begin position="19"/>
        <end position="90"/>
    </location>
</feature>
<dbReference type="SMART" id="SM00086">
    <property type="entry name" value="PAC"/>
    <property type="match status" value="2"/>
</dbReference>
<dbReference type="Gene3D" id="1.10.287.130">
    <property type="match status" value="1"/>
</dbReference>
<dbReference type="InterPro" id="IPR029016">
    <property type="entry name" value="GAF-like_dom_sf"/>
</dbReference>
<gene>
    <name evidence="14" type="ORF">FGF66_07260</name>
</gene>
<dbReference type="Gene3D" id="3.30.450.40">
    <property type="match status" value="1"/>
</dbReference>
<dbReference type="SUPFAM" id="SSF55785">
    <property type="entry name" value="PYP-like sensor domain (PAS domain)"/>
    <property type="match status" value="2"/>
</dbReference>
<feature type="domain" description="PAS" evidence="12">
    <location>
        <begin position="145"/>
        <end position="190"/>
    </location>
</feature>
<keyword evidence="7" id="KW-0067">ATP-binding</keyword>
<evidence type="ECO:0000259" key="13">
    <source>
        <dbReference type="PROSITE" id="PS50113"/>
    </source>
</evidence>
<evidence type="ECO:0000256" key="5">
    <source>
        <dbReference type="ARBA" id="ARBA00022741"/>
    </source>
</evidence>
<dbReference type="SMART" id="SM00065">
    <property type="entry name" value="GAF"/>
    <property type="match status" value="1"/>
</dbReference>
<evidence type="ECO:0000259" key="12">
    <source>
        <dbReference type="PROSITE" id="PS50112"/>
    </source>
</evidence>
<keyword evidence="4" id="KW-0808">Transferase</keyword>
<evidence type="ECO:0000256" key="3">
    <source>
        <dbReference type="ARBA" id="ARBA00022553"/>
    </source>
</evidence>
<dbReference type="InterPro" id="IPR011006">
    <property type="entry name" value="CheY-like_superfamily"/>
</dbReference>
<dbReference type="PANTHER" id="PTHR43065:SF42">
    <property type="entry name" value="TWO-COMPONENT SENSOR PPRA"/>
    <property type="match status" value="1"/>
</dbReference>
<dbReference type="InterPro" id="IPR013655">
    <property type="entry name" value="PAS_fold_3"/>
</dbReference>
<sequence>MPENSYSETPGFPDSDISEYSGHTHLADILPQSMYVVDASGRMIRWSPWFRDRIVGVSDAEMASIDFLELIHPEDRELVTQRMRKILDQGVQDTLEVRIFLKGGPAFRWFLLMANRFEHEGRFFITGTGIDITRLKKAGMAMMSGEQRYRSIFEQADAPVFITGTDGAIVYVSPAFEKITGYSFQECEGRPFNQFCDETAPGGTTLSMFSDVISDASTIREHEITIRKKNGSSCYVELKLQRYYDNRTEGAIGVLYDLTQRKRLESLTEFRLGLLQQAETASVEEIMQKALDEAEMLTDSSFGFIFFLSADSASSSRCIWSSRVRDQMQAMSEQNVHHPFDVKPFLKETIESGRAVIVNEYPEMGHVGFPSHHPRISSTLSVPIIEQGKVVAVLQVFNKRSPYNNNDAQWVGTLADLVWDIVVRKRAAQAEMRNQSILLQIQKMELIGQLAGGIAHDFNNMLGVILGNTELALSSGDLDPSVEDNLHEIYQAAERSAEMTSQLLAFARKQTAMPRVIEIDETIADSLPILQRVAGEKIVIDWQPVCEECKLHIDPSQLDQILMNLCLNARDAMNGSGKIVIETKRVRIGASQHNGGNFMPPGNYAMLSVTDTGLGIADSHKPHIFEPFFTTKVLGKGTGLGLSSVYGLVKQNRGFVDFESEEGKGSTFRVYLPLHKKRNALGLENGAMSDEPEQTSILVVEDEPEILNLCRMMLEKSGFTVYAASCPSEAIVLAEENSGKIDLLLTDVVMPEMNGTDLSSKLSTISPGFRVLFMSGYSADVVASHGVENPLVNVIRKPFTFKALADKVRETLEVE</sequence>
<dbReference type="AlphaFoldDB" id="A0A5C4S5M7"/>
<feature type="domain" description="Response regulatory" evidence="11">
    <location>
        <begin position="696"/>
        <end position="812"/>
    </location>
</feature>
<dbReference type="PRINTS" id="PR00344">
    <property type="entry name" value="BCTRLSENSOR"/>
</dbReference>
<dbReference type="InterPro" id="IPR013767">
    <property type="entry name" value="PAS_fold"/>
</dbReference>
<evidence type="ECO:0000313" key="15">
    <source>
        <dbReference type="Proteomes" id="UP000308271"/>
    </source>
</evidence>
<dbReference type="Gene3D" id="3.30.565.10">
    <property type="entry name" value="Histidine kinase-like ATPase, C-terminal domain"/>
    <property type="match status" value="1"/>
</dbReference>
<dbReference type="InterPro" id="IPR003661">
    <property type="entry name" value="HisK_dim/P_dom"/>
</dbReference>
<dbReference type="Pfam" id="PF02518">
    <property type="entry name" value="HATPase_c"/>
    <property type="match status" value="1"/>
</dbReference>
<dbReference type="Pfam" id="PF08447">
    <property type="entry name" value="PAS_3"/>
    <property type="match status" value="1"/>
</dbReference>
<keyword evidence="15" id="KW-1185">Reference proteome</keyword>
<feature type="domain" description="PAC" evidence="13">
    <location>
        <begin position="220"/>
        <end position="270"/>
    </location>
</feature>
<dbReference type="EC" id="2.7.13.3" evidence="2"/>
<dbReference type="SMART" id="SM00388">
    <property type="entry name" value="HisKA"/>
    <property type="match status" value="1"/>
</dbReference>
<dbReference type="CDD" id="cd00082">
    <property type="entry name" value="HisKA"/>
    <property type="match status" value="1"/>
</dbReference>
<dbReference type="InterPro" id="IPR005467">
    <property type="entry name" value="His_kinase_dom"/>
</dbReference>
<accession>A0A5C4S5M7</accession>
<dbReference type="GO" id="GO:0006355">
    <property type="term" value="P:regulation of DNA-templated transcription"/>
    <property type="evidence" value="ECO:0007669"/>
    <property type="project" value="InterPro"/>
</dbReference>
<dbReference type="Pfam" id="PF00512">
    <property type="entry name" value="HisKA"/>
    <property type="match status" value="1"/>
</dbReference>
<dbReference type="InterPro" id="IPR003594">
    <property type="entry name" value="HATPase_dom"/>
</dbReference>
<dbReference type="InterPro" id="IPR003018">
    <property type="entry name" value="GAF"/>
</dbReference>
<evidence type="ECO:0000313" key="14">
    <source>
        <dbReference type="EMBL" id="TNJ38813.1"/>
    </source>
</evidence>
<protein>
    <recommendedName>
        <fullName evidence="2">histidine kinase</fullName>
        <ecNumber evidence="2">2.7.13.3</ecNumber>
    </recommendedName>
</protein>
<dbReference type="PANTHER" id="PTHR43065">
    <property type="entry name" value="SENSOR HISTIDINE KINASE"/>
    <property type="match status" value="1"/>
</dbReference>
<evidence type="ECO:0000256" key="7">
    <source>
        <dbReference type="ARBA" id="ARBA00022840"/>
    </source>
</evidence>
<keyword evidence="8" id="KW-0902">Two-component regulatory system</keyword>
<evidence type="ECO:0000256" key="9">
    <source>
        <dbReference type="PROSITE-ProRule" id="PRU00169"/>
    </source>
</evidence>
<dbReference type="PROSITE" id="PS50112">
    <property type="entry name" value="PAS"/>
    <property type="match status" value="2"/>
</dbReference>
<evidence type="ECO:0000256" key="1">
    <source>
        <dbReference type="ARBA" id="ARBA00000085"/>
    </source>
</evidence>
<evidence type="ECO:0000259" key="11">
    <source>
        <dbReference type="PROSITE" id="PS50110"/>
    </source>
</evidence>
<keyword evidence="3 9" id="KW-0597">Phosphoprotein</keyword>
<dbReference type="EMBL" id="VDCH01000013">
    <property type="protein sequence ID" value="TNJ38813.1"/>
    <property type="molecule type" value="Genomic_DNA"/>
</dbReference>
<dbReference type="InterPro" id="IPR036097">
    <property type="entry name" value="HisK_dim/P_sf"/>
</dbReference>
<dbReference type="SMART" id="SM00091">
    <property type="entry name" value="PAS"/>
    <property type="match status" value="2"/>
</dbReference>
<reference evidence="14 15" key="1">
    <citation type="submission" date="2019-05" db="EMBL/GenBank/DDBJ databases">
        <title>Draft Whole-Genome sequence of the green sulfur bacterium Chlorobaculum thiosulfatiphilum DSM 249.</title>
        <authorList>
            <person name="Meyer T.E."/>
            <person name="Kyndt J.A."/>
        </authorList>
    </citation>
    <scope>NUCLEOTIDE SEQUENCE [LARGE SCALE GENOMIC DNA]</scope>
    <source>
        <strain evidence="14 15">DSM 249</strain>
    </source>
</reference>
<dbReference type="PROSITE" id="PS50113">
    <property type="entry name" value="PAC"/>
    <property type="match status" value="1"/>
</dbReference>
<name>A0A5C4S5M7_CHLTI</name>
<dbReference type="InterPro" id="IPR004358">
    <property type="entry name" value="Sig_transdc_His_kin-like_C"/>
</dbReference>
<dbReference type="NCBIfam" id="TIGR00229">
    <property type="entry name" value="sensory_box"/>
    <property type="match status" value="2"/>
</dbReference>
<dbReference type="PROSITE" id="PS50109">
    <property type="entry name" value="HIS_KIN"/>
    <property type="match status" value="1"/>
</dbReference>
<proteinExistence type="predicted"/>
<dbReference type="CDD" id="cd00130">
    <property type="entry name" value="PAS"/>
    <property type="match status" value="2"/>
</dbReference>
<comment type="catalytic activity">
    <reaction evidence="1">
        <text>ATP + protein L-histidine = ADP + protein N-phospho-L-histidine.</text>
        <dbReference type="EC" id="2.7.13.3"/>
    </reaction>
</comment>
<dbReference type="Pfam" id="PF00072">
    <property type="entry name" value="Response_reg"/>
    <property type="match status" value="1"/>
</dbReference>
<organism evidence="14 15">
    <name type="scientific">Chlorobaculum thiosulfatiphilum</name>
    <name type="common">Chlorobium limicola f.sp. thiosulfatophilum</name>
    <dbReference type="NCBI Taxonomy" id="115852"/>
    <lineage>
        <taxon>Bacteria</taxon>
        <taxon>Pseudomonadati</taxon>
        <taxon>Chlorobiota</taxon>
        <taxon>Chlorobiia</taxon>
        <taxon>Chlorobiales</taxon>
        <taxon>Chlorobiaceae</taxon>
        <taxon>Chlorobaculum</taxon>
    </lineage>
</organism>
<dbReference type="Pfam" id="PF13185">
    <property type="entry name" value="GAF_2"/>
    <property type="match status" value="1"/>
</dbReference>
<keyword evidence="5" id="KW-0547">Nucleotide-binding</keyword>
<dbReference type="Proteomes" id="UP000308271">
    <property type="component" value="Unassembled WGS sequence"/>
</dbReference>
<dbReference type="InterPro" id="IPR000014">
    <property type="entry name" value="PAS"/>
</dbReference>
<dbReference type="Gene3D" id="3.30.450.20">
    <property type="entry name" value="PAS domain"/>
    <property type="match status" value="2"/>
</dbReference>
<evidence type="ECO:0000256" key="2">
    <source>
        <dbReference type="ARBA" id="ARBA00012438"/>
    </source>
</evidence>